<organism evidence="1 2">
    <name type="scientific">Paraburkholderia guartelaensis</name>
    <dbReference type="NCBI Taxonomy" id="2546446"/>
    <lineage>
        <taxon>Bacteria</taxon>
        <taxon>Pseudomonadati</taxon>
        <taxon>Pseudomonadota</taxon>
        <taxon>Betaproteobacteria</taxon>
        <taxon>Burkholderiales</taxon>
        <taxon>Burkholderiaceae</taxon>
        <taxon>Paraburkholderia</taxon>
    </lineage>
</organism>
<dbReference type="InterPro" id="IPR010287">
    <property type="entry name" value="DUF892_YciF-like"/>
</dbReference>
<dbReference type="AlphaFoldDB" id="A0A4R5L2E9"/>
<gene>
    <name evidence="1" type="ORF">E1N52_40665</name>
</gene>
<dbReference type="Proteomes" id="UP000295606">
    <property type="component" value="Unassembled WGS sequence"/>
</dbReference>
<name>A0A4R5L2E9_9BURK</name>
<evidence type="ECO:0000313" key="2">
    <source>
        <dbReference type="Proteomes" id="UP000295606"/>
    </source>
</evidence>
<accession>A0A4R5L2E9</accession>
<dbReference type="Pfam" id="PF05974">
    <property type="entry name" value="DUF892"/>
    <property type="match status" value="1"/>
</dbReference>
<proteinExistence type="predicted"/>
<comment type="caution">
    <text evidence="1">The sequence shown here is derived from an EMBL/GenBank/DDBJ whole genome shotgun (WGS) entry which is preliminary data.</text>
</comment>
<dbReference type="InterPro" id="IPR012347">
    <property type="entry name" value="Ferritin-like"/>
</dbReference>
<dbReference type="Gene3D" id="1.20.1260.10">
    <property type="match status" value="1"/>
</dbReference>
<dbReference type="InterPro" id="IPR009078">
    <property type="entry name" value="Ferritin-like_SF"/>
</dbReference>
<protein>
    <submittedName>
        <fullName evidence="1">DUF892 family protein</fullName>
    </submittedName>
</protein>
<evidence type="ECO:0000313" key="1">
    <source>
        <dbReference type="EMBL" id="TDG02266.1"/>
    </source>
</evidence>
<dbReference type="EMBL" id="SMOD01000069">
    <property type="protein sequence ID" value="TDG02266.1"/>
    <property type="molecule type" value="Genomic_DNA"/>
</dbReference>
<dbReference type="OrthoDB" id="7273732at2"/>
<reference evidence="1 2" key="1">
    <citation type="submission" date="2019-03" db="EMBL/GenBank/DDBJ databases">
        <title>Paraburkholderia sp. isolated from native Mimosa gymnas in Guartela State Park, Brazil.</title>
        <authorList>
            <person name="Paulitsch F."/>
            <person name="Hungria M."/>
            <person name="Delamuta J.R.M."/>
            <person name="Ribeiro R.A."/>
            <person name="Dall'Agnol R."/>
            <person name="Silva J.S.B."/>
        </authorList>
    </citation>
    <scope>NUCLEOTIDE SEQUENCE [LARGE SCALE GENOMIC DNA]</scope>
    <source>
        <strain evidence="1 2">CNPSo 3008</strain>
    </source>
</reference>
<sequence length="160" mass="17623">MGNRRRRYLIRVLREAYTMETRSTAQLTASVQQLHAWPVIRARAAAHLSETEDQRRLLAASLAGLRAGPSLFANFSVRLESLIRRPRRASSPAAAVAALGDSYLFEQMEIAVYTVAIAAAQAAGEPAVQETCEAILAQERRMADWLLEHLADPVRSGPGR</sequence>
<dbReference type="SUPFAM" id="SSF47240">
    <property type="entry name" value="Ferritin-like"/>
    <property type="match status" value="1"/>
</dbReference>